<evidence type="ECO:0000313" key="4">
    <source>
        <dbReference type="EMBL" id="EFW93169.1"/>
    </source>
</evidence>
<dbReference type="AlphaFoldDB" id="E7QQA5"/>
<dbReference type="OrthoDB" id="21342at2157"/>
<dbReference type="eggNOG" id="arCOG02832">
    <property type="taxonomic scope" value="Archaea"/>
</dbReference>
<dbReference type="Proteomes" id="UP000184203">
    <property type="component" value="Unassembled WGS sequence"/>
</dbReference>
<feature type="domain" description="Calcineurin-like phosphoesterase" evidence="2">
    <location>
        <begin position="3"/>
        <end position="200"/>
    </location>
</feature>
<accession>E7QQA5</accession>
<keyword evidence="7" id="KW-1185">Reference proteome</keyword>
<dbReference type="PRINTS" id="PR01607">
    <property type="entry name" value="APYRASEFAMLY"/>
</dbReference>
<dbReference type="EMBL" id="FRAN01000002">
    <property type="protein sequence ID" value="SHK46848.1"/>
    <property type="molecule type" value="Genomic_DNA"/>
</dbReference>
<dbReference type="Pfam" id="PF02872">
    <property type="entry name" value="5_nucleotid_C"/>
    <property type="match status" value="1"/>
</dbReference>
<gene>
    <name evidence="5" type="ORF">SAMN05444342_1359</name>
    <name evidence="4" type="ORF">ZOD2009_04877</name>
</gene>
<evidence type="ECO:0000259" key="2">
    <source>
        <dbReference type="Pfam" id="PF00149"/>
    </source>
</evidence>
<evidence type="ECO:0000313" key="6">
    <source>
        <dbReference type="Proteomes" id="UP000003751"/>
    </source>
</evidence>
<sequence length="453" mass="49412">MTLRLLHYSDIENVYDDPDRLGRLAGCIDARRDDRTVVVGTGDNTAPGVLSLVTEGRQALDFFDAISPDFGTFGNHDFDYGIDRTRELVRRSPQTWLTVNVREGDDRFAAGAGTAPYATRNIGGTRVGFFGVTTPETASINPNASELTFTDPIAAAERTVSRLRDEGVDIVVALSHLGRGDEALADAVDIDVILGGHVHSERVEQLNGTLVTRPGVNGHVLLEVAFDGGSEPTVTRHRVADAPRNEDVAGRLYERKESAGLGSVVASVDDPIERTKTTTFRGESRIGNFVADAYRWATDAAVGLQNSGGIREGDPLSGEVTVGDLVSVLPFQERVVVAELSGDELLDVFRQAHDPTIGFAEHDWWHGHLSGVELVWNRAENALESATIAGREIRDDATYSLATTEYLLHSDREFPALDIDHHVETGDVQYEVLADYARRFGIDPQIEGRIAQR</sequence>
<dbReference type="STRING" id="797209.GCA_000376445_01090"/>
<keyword evidence="1" id="KW-0732">Signal</keyword>
<dbReference type="SUPFAM" id="SSF56300">
    <property type="entry name" value="Metallo-dependent phosphatases"/>
    <property type="match status" value="1"/>
</dbReference>
<dbReference type="Proteomes" id="UP000003751">
    <property type="component" value="Unassembled WGS sequence"/>
</dbReference>
<dbReference type="PATRIC" id="fig|797209.4.peg.966"/>
<dbReference type="RefSeq" id="WP_007977606.1">
    <property type="nucleotide sequence ID" value="NZ_AEMG01000004.1"/>
</dbReference>
<dbReference type="Gene3D" id="3.60.21.10">
    <property type="match status" value="1"/>
</dbReference>
<dbReference type="Pfam" id="PF00149">
    <property type="entry name" value="Metallophos"/>
    <property type="match status" value="1"/>
</dbReference>
<dbReference type="Gene3D" id="3.90.780.10">
    <property type="entry name" value="5'-Nucleotidase, C-terminal domain"/>
    <property type="match status" value="1"/>
</dbReference>
<reference evidence="4 6" key="1">
    <citation type="journal article" date="2014" name="ISME J.">
        <title>Trehalose/2-sulfotrehalose biosynthesis and glycine-betaine uptake are widely spread mechanisms for osmoadaptation in the Halobacteriales.</title>
        <authorList>
            <person name="Youssef N.H."/>
            <person name="Savage-Ashlock K.N."/>
            <person name="McCully A.L."/>
            <person name="Luedtke B."/>
            <person name="Shaw E.I."/>
            <person name="Hoff W.D."/>
            <person name="Elshahed M.S."/>
        </authorList>
    </citation>
    <scope>NUCLEOTIDE SEQUENCE [LARGE SCALE GENOMIC DNA]</scope>
    <source>
        <strain evidence="4 6">DX253</strain>
    </source>
</reference>
<proteinExistence type="predicted"/>
<evidence type="ECO:0000313" key="7">
    <source>
        <dbReference type="Proteomes" id="UP000184203"/>
    </source>
</evidence>
<dbReference type="EMBL" id="AEMG01000004">
    <property type="protein sequence ID" value="EFW93169.1"/>
    <property type="molecule type" value="Genomic_DNA"/>
</dbReference>
<name>E7QQA5_HALPU</name>
<dbReference type="PANTHER" id="PTHR11575">
    <property type="entry name" value="5'-NUCLEOTIDASE-RELATED"/>
    <property type="match status" value="1"/>
</dbReference>
<dbReference type="GO" id="GO:0009166">
    <property type="term" value="P:nucleotide catabolic process"/>
    <property type="evidence" value="ECO:0007669"/>
    <property type="project" value="InterPro"/>
</dbReference>
<dbReference type="InterPro" id="IPR004843">
    <property type="entry name" value="Calcineurin-like_PHP"/>
</dbReference>
<dbReference type="InterPro" id="IPR006179">
    <property type="entry name" value="5_nucleotidase/apyrase"/>
</dbReference>
<dbReference type="PANTHER" id="PTHR11575:SF24">
    <property type="entry name" value="5'-NUCLEOTIDASE"/>
    <property type="match status" value="1"/>
</dbReference>
<evidence type="ECO:0000313" key="5">
    <source>
        <dbReference type="EMBL" id="SHK46848.1"/>
    </source>
</evidence>
<evidence type="ECO:0000256" key="1">
    <source>
        <dbReference type="ARBA" id="ARBA00022729"/>
    </source>
</evidence>
<protein>
    <submittedName>
        <fullName evidence="5">2',3'-cyclic-nucleotide 2'-phosphodiesterase/5'-or 3'-nucleotidase, 5'-nucleotidase family</fullName>
    </submittedName>
    <submittedName>
        <fullName evidence="4">5'-nucleotidase 2 2',3'-cyclic-nucleotide 2'-phosphodiesterase 2 UDP-sugar hydrolase 2</fullName>
    </submittedName>
</protein>
<keyword evidence="4" id="KW-0378">Hydrolase</keyword>
<dbReference type="GO" id="GO:0016787">
    <property type="term" value="F:hydrolase activity"/>
    <property type="evidence" value="ECO:0007669"/>
    <property type="project" value="UniProtKB-KW"/>
</dbReference>
<dbReference type="InterPro" id="IPR029052">
    <property type="entry name" value="Metallo-depent_PP-like"/>
</dbReference>
<organism evidence="4 6">
    <name type="scientific">Haladaptatus paucihalophilus DX253</name>
    <dbReference type="NCBI Taxonomy" id="797209"/>
    <lineage>
        <taxon>Archaea</taxon>
        <taxon>Methanobacteriati</taxon>
        <taxon>Methanobacteriota</taxon>
        <taxon>Stenosarchaea group</taxon>
        <taxon>Halobacteria</taxon>
        <taxon>Halobacteriales</taxon>
        <taxon>Haladaptataceae</taxon>
        <taxon>Haladaptatus</taxon>
    </lineage>
</organism>
<evidence type="ECO:0000259" key="3">
    <source>
        <dbReference type="Pfam" id="PF02872"/>
    </source>
</evidence>
<dbReference type="CDD" id="cd00845">
    <property type="entry name" value="MPP_UshA_N_like"/>
    <property type="match status" value="1"/>
</dbReference>
<reference evidence="7" key="2">
    <citation type="submission" date="2016-11" db="EMBL/GenBank/DDBJ databases">
        <authorList>
            <person name="Varghese N."/>
            <person name="Submissions S."/>
        </authorList>
    </citation>
    <scope>NUCLEOTIDE SEQUENCE [LARGE SCALE GENOMIC DNA]</scope>
    <source>
        <strain evidence="7">DX253</strain>
    </source>
</reference>
<dbReference type="InterPro" id="IPR036907">
    <property type="entry name" value="5'-Nucleotdase_C_sf"/>
</dbReference>
<dbReference type="SUPFAM" id="SSF55816">
    <property type="entry name" value="5'-nucleotidase (syn. UDP-sugar hydrolase), C-terminal domain"/>
    <property type="match status" value="1"/>
</dbReference>
<reference evidence="5" key="3">
    <citation type="submission" date="2016-11" db="EMBL/GenBank/DDBJ databases">
        <authorList>
            <person name="Jaros S."/>
            <person name="Januszkiewicz K."/>
            <person name="Wedrychowicz H."/>
        </authorList>
    </citation>
    <scope>NUCLEOTIDE SEQUENCE [LARGE SCALE GENOMIC DNA]</scope>
    <source>
        <strain evidence="5">DX253</strain>
    </source>
</reference>
<feature type="domain" description="5'-Nucleotidase C-terminal" evidence="3">
    <location>
        <begin position="265"/>
        <end position="417"/>
    </location>
</feature>
<dbReference type="InterPro" id="IPR008334">
    <property type="entry name" value="5'-Nucleotdase_C"/>
</dbReference>